<dbReference type="GO" id="GO:0022857">
    <property type="term" value="F:transmembrane transporter activity"/>
    <property type="evidence" value="ECO:0007669"/>
    <property type="project" value="InterPro"/>
</dbReference>
<evidence type="ECO:0000256" key="3">
    <source>
        <dbReference type="ARBA" id="ARBA00022989"/>
    </source>
</evidence>
<feature type="transmembrane region" description="Helical" evidence="7">
    <location>
        <begin position="651"/>
        <end position="675"/>
    </location>
</feature>
<feature type="domain" description="Threonine/Serine exporter ThrE" evidence="9">
    <location>
        <begin position="580"/>
        <end position="704"/>
    </location>
</feature>
<dbReference type="STRING" id="133381.A0A2T9Y2H5"/>
<evidence type="ECO:0008006" key="12">
    <source>
        <dbReference type="Google" id="ProtNLM"/>
    </source>
</evidence>
<keyword evidence="3 7" id="KW-1133">Transmembrane helix</keyword>
<feature type="transmembrane region" description="Helical" evidence="7">
    <location>
        <begin position="475"/>
        <end position="506"/>
    </location>
</feature>
<feature type="region of interest" description="Disordered" evidence="6">
    <location>
        <begin position="1"/>
        <end position="48"/>
    </location>
</feature>
<evidence type="ECO:0000256" key="5">
    <source>
        <dbReference type="ARBA" id="ARBA00034125"/>
    </source>
</evidence>
<evidence type="ECO:0000256" key="4">
    <source>
        <dbReference type="ARBA" id="ARBA00023136"/>
    </source>
</evidence>
<dbReference type="OrthoDB" id="413008at2759"/>
<feature type="transmembrane region" description="Helical" evidence="7">
    <location>
        <begin position="446"/>
        <end position="463"/>
    </location>
</feature>
<evidence type="ECO:0000259" key="8">
    <source>
        <dbReference type="Pfam" id="PF06738"/>
    </source>
</evidence>
<feature type="transmembrane region" description="Helical" evidence="7">
    <location>
        <begin position="418"/>
        <end position="439"/>
    </location>
</feature>
<protein>
    <recommendedName>
        <fullName evidence="12">Threonine/serine exporter-like N-terminal domain-containing protein</fullName>
    </recommendedName>
</protein>
<keyword evidence="11" id="KW-1185">Reference proteome</keyword>
<feature type="compositionally biased region" description="Basic and acidic residues" evidence="6">
    <location>
        <begin position="80"/>
        <end position="89"/>
    </location>
</feature>
<feature type="transmembrane region" description="Helical" evidence="7">
    <location>
        <begin position="518"/>
        <end position="544"/>
    </location>
</feature>
<dbReference type="Pfam" id="PF12821">
    <property type="entry name" value="ThrE_2"/>
    <property type="match status" value="1"/>
</dbReference>
<dbReference type="InterPro" id="IPR051361">
    <property type="entry name" value="ThrE/Ser_Exporter"/>
</dbReference>
<dbReference type="AlphaFoldDB" id="A0A2T9Y2H5"/>
<dbReference type="PANTHER" id="PTHR31082">
    <property type="entry name" value="PHEROMONE-REGULATED MEMBRANE PROTEIN 10"/>
    <property type="match status" value="1"/>
</dbReference>
<dbReference type="InterPro" id="IPR024528">
    <property type="entry name" value="ThrE_2"/>
</dbReference>
<dbReference type="GO" id="GO:0016020">
    <property type="term" value="C:membrane"/>
    <property type="evidence" value="ECO:0007669"/>
    <property type="project" value="UniProtKB-SubCell"/>
</dbReference>
<accession>A0A2T9Y2H5</accession>
<dbReference type="InterPro" id="IPR010619">
    <property type="entry name" value="ThrE-like_N"/>
</dbReference>
<feature type="transmembrane region" description="Helical" evidence="7">
    <location>
        <begin position="687"/>
        <end position="706"/>
    </location>
</feature>
<evidence type="ECO:0000259" key="9">
    <source>
        <dbReference type="Pfam" id="PF12821"/>
    </source>
</evidence>
<organism evidence="10 11">
    <name type="scientific">Smittium megazygosporum</name>
    <dbReference type="NCBI Taxonomy" id="133381"/>
    <lineage>
        <taxon>Eukaryota</taxon>
        <taxon>Fungi</taxon>
        <taxon>Fungi incertae sedis</taxon>
        <taxon>Zoopagomycota</taxon>
        <taxon>Kickxellomycotina</taxon>
        <taxon>Harpellomycetes</taxon>
        <taxon>Harpellales</taxon>
        <taxon>Legeriomycetaceae</taxon>
        <taxon>Smittium</taxon>
    </lineage>
</organism>
<evidence type="ECO:0000256" key="7">
    <source>
        <dbReference type="SAM" id="Phobius"/>
    </source>
</evidence>
<sequence length="708" mass="78608">KDSFEQKTTNMDADRNSSIDLGNSNYKHKSRVPKAGFPQHAVQSTDSQTELHCKVAKLNDADLPEISNTSSSASEIQQGEPEKVGPDSKNKHHIFKLNHHTKEKSTSKFERVGGTKLVDKYEKKINSPADPSSLRNSMALEEERDIEKELEDVVMPMFMKILSKSRRASPNHSSNNSVYNNRSLNRLIGEKSQSTSKDPLGSRSPVKFSGVNSANIASSHNESGRRYYVNKTNLKEAALDHCIDMGVNNDPHFQSGFQFPDDKTVDNEKVDKIPEEQSTDTFRYRKNNLLPLFSETYPQESLEKIQEIIQFREFLIKIAQFLGSYGCPLYRLEENLDRLSKYSGIEASFAALPGFILVFFTGSKGNYSQTKIVKMSSDYNIQKLELVDALLEDVLTGRLPVETGLLRLSTIKSLPMVYPWYFMMFGYCLSSMAISTVAFNGGFKEAGVSFLLGLFEYIFFALSNKVPGLQNLVEMISAFLVGFCAAAISKYVCFASVVLASLVNLLPGMTMTTGFIELLAKSFITGTIKIFYALTIIFVLTYGIQLGQLSFSAIKSGNIGSGVELDTSSCTPLSKYWIILFFPILTLSFCIYFNVPKKRVPLCVAISVIMYGTFLLLDHFLHVQQISTIASSFMLGVCCNIIDRFFGIPPFVFLLTCTLILVPGSVGVQGATAIFTGSSSSVLISRMLMSCFSIATGLFLATLVTYPM</sequence>
<comment type="similarity">
    <text evidence="5">Belongs to the ThrE exporter (TC 2.A.79) family.</text>
</comment>
<keyword evidence="2 7" id="KW-0812">Transmembrane</keyword>
<evidence type="ECO:0000256" key="1">
    <source>
        <dbReference type="ARBA" id="ARBA00004141"/>
    </source>
</evidence>
<evidence type="ECO:0000313" key="10">
    <source>
        <dbReference type="EMBL" id="PVU86540.1"/>
    </source>
</evidence>
<feature type="region of interest" description="Disordered" evidence="6">
    <location>
        <begin position="191"/>
        <end position="210"/>
    </location>
</feature>
<feature type="domain" description="Threonine/serine exporter-like N-terminal" evidence="8">
    <location>
        <begin position="314"/>
        <end position="546"/>
    </location>
</feature>
<dbReference type="Proteomes" id="UP000245609">
    <property type="component" value="Unassembled WGS sequence"/>
</dbReference>
<gene>
    <name evidence="10" type="ORF">BB560_006679</name>
</gene>
<name>A0A2T9Y2H5_9FUNG</name>
<dbReference type="EMBL" id="MBFS01003463">
    <property type="protein sequence ID" value="PVU86540.1"/>
    <property type="molecule type" value="Genomic_DNA"/>
</dbReference>
<proteinExistence type="inferred from homology"/>
<evidence type="ECO:0000256" key="2">
    <source>
        <dbReference type="ARBA" id="ARBA00022692"/>
    </source>
</evidence>
<feature type="region of interest" description="Disordered" evidence="6">
    <location>
        <begin position="62"/>
        <end position="90"/>
    </location>
</feature>
<feature type="compositionally biased region" description="Polar residues" evidence="6">
    <location>
        <begin position="66"/>
        <end position="77"/>
    </location>
</feature>
<comment type="caution">
    <text evidence="10">The sequence shown here is derived from an EMBL/GenBank/DDBJ whole genome shotgun (WGS) entry which is preliminary data.</text>
</comment>
<feature type="transmembrane region" description="Helical" evidence="7">
    <location>
        <begin position="600"/>
        <end position="617"/>
    </location>
</feature>
<evidence type="ECO:0000313" key="11">
    <source>
        <dbReference type="Proteomes" id="UP000245609"/>
    </source>
</evidence>
<feature type="compositionally biased region" description="Polar residues" evidence="6">
    <location>
        <begin position="170"/>
        <end position="184"/>
    </location>
</feature>
<dbReference type="PANTHER" id="PTHR31082:SF4">
    <property type="entry name" value="PHEROMONE-REGULATED MEMBRANE PROTEIN 10"/>
    <property type="match status" value="1"/>
</dbReference>
<feature type="compositionally biased region" description="Polar residues" evidence="6">
    <location>
        <begin position="1"/>
        <end position="11"/>
    </location>
</feature>
<dbReference type="Pfam" id="PF06738">
    <property type="entry name" value="ThrE"/>
    <property type="match status" value="1"/>
</dbReference>
<feature type="region of interest" description="Disordered" evidence="6">
    <location>
        <begin position="164"/>
        <end position="184"/>
    </location>
</feature>
<feature type="non-terminal residue" evidence="10">
    <location>
        <position position="1"/>
    </location>
</feature>
<feature type="transmembrane region" description="Helical" evidence="7">
    <location>
        <begin position="576"/>
        <end position="593"/>
    </location>
</feature>
<comment type="subcellular location">
    <subcellularLocation>
        <location evidence="1">Membrane</location>
        <topology evidence="1">Multi-pass membrane protein</topology>
    </subcellularLocation>
</comment>
<evidence type="ECO:0000256" key="6">
    <source>
        <dbReference type="SAM" id="MobiDB-lite"/>
    </source>
</evidence>
<keyword evidence="4 7" id="KW-0472">Membrane</keyword>
<feature type="non-terminal residue" evidence="10">
    <location>
        <position position="708"/>
    </location>
</feature>
<reference evidence="10 11" key="1">
    <citation type="journal article" date="2018" name="MBio">
        <title>Comparative Genomics Reveals the Core Gene Toolbox for the Fungus-Insect Symbiosis.</title>
        <authorList>
            <person name="Wang Y."/>
            <person name="Stata M."/>
            <person name="Wang W."/>
            <person name="Stajich J.E."/>
            <person name="White M.M."/>
            <person name="Moncalvo J.M."/>
        </authorList>
    </citation>
    <scope>NUCLEOTIDE SEQUENCE [LARGE SCALE GENOMIC DNA]</scope>
    <source>
        <strain evidence="10 11">SC-DP-2</strain>
    </source>
</reference>
<feature type="transmembrane region" description="Helical" evidence="7">
    <location>
        <begin position="623"/>
        <end position="642"/>
    </location>
</feature>